<proteinExistence type="inferred from homology"/>
<dbReference type="NCBIfam" id="NF004826">
    <property type="entry name" value="PRK06182.1"/>
    <property type="match status" value="1"/>
</dbReference>
<dbReference type="CDD" id="cd05374">
    <property type="entry name" value="17beta-HSD-like_SDR_c"/>
    <property type="match status" value="1"/>
</dbReference>
<name>A0A1A9BFP8_9ACTN</name>
<protein>
    <submittedName>
        <fullName evidence="5">Short-chain dehydrogenase</fullName>
    </submittedName>
</protein>
<dbReference type="EMBL" id="FLRH01000004">
    <property type="protein sequence ID" value="SBT67901.1"/>
    <property type="molecule type" value="Genomic_DNA"/>
</dbReference>
<dbReference type="Pfam" id="PF00106">
    <property type="entry name" value="adh_short"/>
    <property type="match status" value="1"/>
</dbReference>
<dbReference type="STRING" id="946078.GA0070622_4984"/>
<evidence type="ECO:0000256" key="2">
    <source>
        <dbReference type="ARBA" id="ARBA00023002"/>
    </source>
</evidence>
<dbReference type="PANTHER" id="PTHR44169">
    <property type="entry name" value="NADPH-DEPENDENT 1-ACYLDIHYDROXYACETONE PHOSPHATE REDUCTASE"/>
    <property type="match status" value="1"/>
</dbReference>
<accession>A0A1A9BFP8</accession>
<feature type="domain" description="Ketoreductase" evidence="4">
    <location>
        <begin position="2"/>
        <end position="181"/>
    </location>
</feature>
<dbReference type="Proteomes" id="UP000199558">
    <property type="component" value="Unassembled WGS sequence"/>
</dbReference>
<dbReference type="GO" id="GO:0016491">
    <property type="term" value="F:oxidoreductase activity"/>
    <property type="evidence" value="ECO:0007669"/>
    <property type="project" value="UniProtKB-KW"/>
</dbReference>
<keyword evidence="6" id="KW-1185">Reference proteome</keyword>
<dbReference type="Gene3D" id="3.40.50.720">
    <property type="entry name" value="NAD(P)-binding Rossmann-like Domain"/>
    <property type="match status" value="1"/>
</dbReference>
<gene>
    <name evidence="5" type="ORF">GA0070622_4984</name>
</gene>
<comment type="similarity">
    <text evidence="1 3">Belongs to the short-chain dehydrogenases/reductases (SDR) family.</text>
</comment>
<evidence type="ECO:0000313" key="5">
    <source>
        <dbReference type="EMBL" id="SBT67901.1"/>
    </source>
</evidence>
<dbReference type="PRINTS" id="PR00081">
    <property type="entry name" value="GDHRDH"/>
</dbReference>
<dbReference type="InterPro" id="IPR002347">
    <property type="entry name" value="SDR_fam"/>
</dbReference>
<dbReference type="OrthoDB" id="3178062at2"/>
<evidence type="ECO:0000256" key="1">
    <source>
        <dbReference type="ARBA" id="ARBA00006484"/>
    </source>
</evidence>
<reference evidence="6" key="1">
    <citation type="submission" date="2016-06" db="EMBL/GenBank/DDBJ databases">
        <authorList>
            <person name="Varghese N."/>
            <person name="Submissions Spin"/>
        </authorList>
    </citation>
    <scope>NUCLEOTIDE SEQUENCE [LARGE SCALE GENOMIC DNA]</scope>
    <source>
        <strain evidence="6">DSM 45794</strain>
    </source>
</reference>
<dbReference type="SUPFAM" id="SSF51735">
    <property type="entry name" value="NAD(P)-binding Rossmann-fold domains"/>
    <property type="match status" value="1"/>
</dbReference>
<dbReference type="PRINTS" id="PR00080">
    <property type="entry name" value="SDRFAMILY"/>
</dbReference>
<evidence type="ECO:0000256" key="3">
    <source>
        <dbReference type="RuleBase" id="RU000363"/>
    </source>
</evidence>
<dbReference type="InterPro" id="IPR057326">
    <property type="entry name" value="KR_dom"/>
</dbReference>
<evidence type="ECO:0000259" key="4">
    <source>
        <dbReference type="SMART" id="SM00822"/>
    </source>
</evidence>
<dbReference type="SMART" id="SM00822">
    <property type="entry name" value="PKS_KR"/>
    <property type="match status" value="1"/>
</dbReference>
<dbReference type="AlphaFoldDB" id="A0A1A9BFP8"/>
<sequence length="274" mass="29155">MTAVLITGTSSGIGRATVRRLARRPDLTVYATARKVDAIADLADAGARLLPLDVTDEASMRAAVAAVEAAHGQVDVLINNAGYGEYGPVEETPMDRVRAQFETNVFGLARLTQLVLPGMRRAGRGRIVNVSSMGGRLVFPGGGYYHASKYAVEALSDALRQEVRPFGVDVAIIEPGLIRTGFGAVAASSLGAGADPTGPYGRMVAAVDAAMAKSYRNPLLAAPPEAVARVIERSVVARRPRTRYLVTAAAWAMVHTRRLLGARLFDAVNRLQFR</sequence>
<dbReference type="PANTHER" id="PTHR44169:SF6">
    <property type="entry name" value="NADPH-DEPENDENT 1-ACYLDIHYDROXYACETONE PHOSPHATE REDUCTASE"/>
    <property type="match status" value="1"/>
</dbReference>
<keyword evidence="2" id="KW-0560">Oxidoreductase</keyword>
<dbReference type="RefSeq" id="WP_091579171.1">
    <property type="nucleotide sequence ID" value="NZ_FLRH01000004.1"/>
</dbReference>
<organism evidence="5 6">
    <name type="scientific">Micromonospora sediminicola</name>
    <dbReference type="NCBI Taxonomy" id="946078"/>
    <lineage>
        <taxon>Bacteria</taxon>
        <taxon>Bacillati</taxon>
        <taxon>Actinomycetota</taxon>
        <taxon>Actinomycetes</taxon>
        <taxon>Micromonosporales</taxon>
        <taxon>Micromonosporaceae</taxon>
        <taxon>Micromonospora</taxon>
    </lineage>
</organism>
<evidence type="ECO:0000313" key="6">
    <source>
        <dbReference type="Proteomes" id="UP000199558"/>
    </source>
</evidence>
<dbReference type="InterPro" id="IPR036291">
    <property type="entry name" value="NAD(P)-bd_dom_sf"/>
</dbReference>